<evidence type="ECO:0000256" key="10">
    <source>
        <dbReference type="ARBA" id="ARBA00023316"/>
    </source>
</evidence>
<dbReference type="PANTHER" id="PTHR30400">
    <property type="entry name" value="MONOFUNCTIONAL BIOSYNTHETIC PEPTIDOGLYCAN TRANSGLYCOSYLASE"/>
    <property type="match status" value="1"/>
</dbReference>
<organism evidence="13 14">
    <name type="scientific">Pararoseomonas baculiformis</name>
    <dbReference type="NCBI Taxonomy" id="2820812"/>
    <lineage>
        <taxon>Bacteria</taxon>
        <taxon>Pseudomonadati</taxon>
        <taxon>Pseudomonadota</taxon>
        <taxon>Alphaproteobacteria</taxon>
        <taxon>Acetobacterales</taxon>
        <taxon>Acetobacteraceae</taxon>
        <taxon>Pararoseomonas</taxon>
    </lineage>
</organism>
<feature type="transmembrane region" description="Helical" evidence="11">
    <location>
        <begin position="20"/>
        <end position="41"/>
    </location>
</feature>
<dbReference type="InterPro" id="IPR011812">
    <property type="entry name" value="Pep_trsgly"/>
</dbReference>
<dbReference type="RefSeq" id="WP_209381139.1">
    <property type="nucleotide sequence ID" value="NZ_JAGIZB010000022.1"/>
</dbReference>
<evidence type="ECO:0000256" key="2">
    <source>
        <dbReference type="ARBA" id="ARBA00022519"/>
    </source>
</evidence>
<evidence type="ECO:0000256" key="7">
    <source>
        <dbReference type="ARBA" id="ARBA00022984"/>
    </source>
</evidence>
<keyword evidence="7 11" id="KW-0573">Peptidoglycan synthesis</keyword>
<evidence type="ECO:0000313" key="14">
    <source>
        <dbReference type="Proteomes" id="UP000681594"/>
    </source>
</evidence>
<keyword evidence="6 11" id="KW-0133">Cell shape</keyword>
<dbReference type="InterPro" id="IPR001264">
    <property type="entry name" value="Glyco_trans_51"/>
</dbReference>
<dbReference type="Pfam" id="PF00912">
    <property type="entry name" value="Transgly"/>
    <property type="match status" value="1"/>
</dbReference>
<dbReference type="Proteomes" id="UP000681594">
    <property type="component" value="Unassembled WGS sequence"/>
</dbReference>
<evidence type="ECO:0000256" key="4">
    <source>
        <dbReference type="ARBA" id="ARBA00022679"/>
    </source>
</evidence>
<evidence type="ECO:0000313" key="13">
    <source>
        <dbReference type="EMBL" id="MBP0446873.1"/>
    </source>
</evidence>
<dbReference type="Gene3D" id="1.10.3810.10">
    <property type="entry name" value="Biosynthetic peptidoglycan transglycosylase-like"/>
    <property type="match status" value="1"/>
</dbReference>
<protein>
    <recommendedName>
        <fullName evidence="11">Biosynthetic peptidoglycan transglycosylase</fullName>
        <ecNumber evidence="11">2.4.99.28</ecNumber>
    </recommendedName>
    <alternativeName>
        <fullName evidence="11">Glycan polymerase</fullName>
    </alternativeName>
    <alternativeName>
        <fullName evidence="11">Peptidoglycan glycosyltransferase MtgA</fullName>
        <shortName evidence="11">PGT</shortName>
    </alternativeName>
</protein>
<dbReference type="GO" id="GO:0016757">
    <property type="term" value="F:glycosyltransferase activity"/>
    <property type="evidence" value="ECO:0007669"/>
    <property type="project" value="UniProtKB-KW"/>
</dbReference>
<proteinExistence type="inferred from homology"/>
<sequence>MGRQQLLHLPAFRLSWRQRLLRVALVLLLAPLVLILLFRFVPVPFTPLMVIRSVQGEGWRHDWVPLERIAPALAHSVIASEDNRFCEQALGFDFQALQGQIEGWWDGERPRGASTITMQTAKNLLLWPGRDPVRKAVEAWLTPQVAILWPKERVMEVYLNIVEFGPGIYGAEAAAQAFFDKPASALTRREAARLVAVLPNPLNWSAARPSDHVQRRGGIIERRVGQLGPLLDCVRPDA</sequence>
<keyword evidence="1 11" id="KW-1003">Cell membrane</keyword>
<dbReference type="PANTHER" id="PTHR30400:SF0">
    <property type="entry name" value="BIOSYNTHETIC PEPTIDOGLYCAN TRANSGLYCOSYLASE"/>
    <property type="match status" value="1"/>
</dbReference>
<comment type="function">
    <text evidence="11">Peptidoglycan polymerase that catalyzes glycan chain elongation from lipid-linked precursors.</text>
</comment>
<evidence type="ECO:0000256" key="9">
    <source>
        <dbReference type="ARBA" id="ARBA00023136"/>
    </source>
</evidence>
<comment type="catalytic activity">
    <reaction evidence="11">
        <text>[GlcNAc-(1-&gt;4)-Mur2Ac(oyl-L-Ala-gamma-D-Glu-L-Lys-D-Ala-D-Ala)](n)-di-trans,octa-cis-undecaprenyl diphosphate + beta-D-GlcNAc-(1-&gt;4)-Mur2Ac(oyl-L-Ala-gamma-D-Glu-L-Lys-D-Ala-D-Ala)-di-trans,octa-cis-undecaprenyl diphosphate = [GlcNAc-(1-&gt;4)-Mur2Ac(oyl-L-Ala-gamma-D-Glu-L-Lys-D-Ala-D-Ala)](n+1)-di-trans,octa-cis-undecaprenyl diphosphate + di-trans,octa-cis-undecaprenyl diphosphate + H(+)</text>
        <dbReference type="Rhea" id="RHEA:23708"/>
        <dbReference type="Rhea" id="RHEA-COMP:9602"/>
        <dbReference type="Rhea" id="RHEA-COMP:9603"/>
        <dbReference type="ChEBI" id="CHEBI:15378"/>
        <dbReference type="ChEBI" id="CHEBI:58405"/>
        <dbReference type="ChEBI" id="CHEBI:60033"/>
        <dbReference type="ChEBI" id="CHEBI:78435"/>
        <dbReference type="EC" id="2.4.99.28"/>
    </reaction>
</comment>
<feature type="domain" description="Glycosyl transferase family 51" evidence="12">
    <location>
        <begin position="57"/>
        <end position="218"/>
    </location>
</feature>
<comment type="similarity">
    <text evidence="11">Belongs to the glycosyltransferase 51 family.</text>
</comment>
<name>A0ABS4AK59_9PROT</name>
<dbReference type="HAMAP" id="MF_00766">
    <property type="entry name" value="PGT_MtgA"/>
    <property type="match status" value="1"/>
</dbReference>
<keyword evidence="10 11" id="KW-0961">Cell wall biogenesis/degradation</keyword>
<keyword evidence="8 11" id="KW-1133">Transmembrane helix</keyword>
<keyword evidence="3 11" id="KW-0328">Glycosyltransferase</keyword>
<accession>A0ABS4AK59</accession>
<evidence type="ECO:0000256" key="5">
    <source>
        <dbReference type="ARBA" id="ARBA00022692"/>
    </source>
</evidence>
<keyword evidence="4 11" id="KW-0808">Transferase</keyword>
<evidence type="ECO:0000256" key="1">
    <source>
        <dbReference type="ARBA" id="ARBA00022475"/>
    </source>
</evidence>
<dbReference type="InterPro" id="IPR023346">
    <property type="entry name" value="Lysozyme-like_dom_sf"/>
</dbReference>
<evidence type="ECO:0000256" key="11">
    <source>
        <dbReference type="HAMAP-Rule" id="MF_00766"/>
    </source>
</evidence>
<keyword evidence="14" id="KW-1185">Reference proteome</keyword>
<evidence type="ECO:0000256" key="8">
    <source>
        <dbReference type="ARBA" id="ARBA00022989"/>
    </source>
</evidence>
<keyword evidence="9 11" id="KW-0472">Membrane</keyword>
<dbReference type="EMBL" id="JAGIZB010000022">
    <property type="protein sequence ID" value="MBP0446873.1"/>
    <property type="molecule type" value="Genomic_DNA"/>
</dbReference>
<reference evidence="13 14" key="1">
    <citation type="submission" date="2021-03" db="EMBL/GenBank/DDBJ databases">
        <authorList>
            <person name="So Y."/>
        </authorList>
    </citation>
    <scope>NUCLEOTIDE SEQUENCE [LARGE SCALE GENOMIC DNA]</scope>
    <source>
        <strain evidence="13 14">SSH11</strain>
    </source>
</reference>
<dbReference type="InterPro" id="IPR036950">
    <property type="entry name" value="PBP_transglycosylase"/>
</dbReference>
<keyword evidence="5 11" id="KW-0812">Transmembrane</keyword>
<comment type="caution">
    <text evidence="13">The sequence shown here is derived from an EMBL/GenBank/DDBJ whole genome shotgun (WGS) entry which is preliminary data.</text>
</comment>
<dbReference type="NCBIfam" id="TIGR02070">
    <property type="entry name" value="mono_pep_trsgly"/>
    <property type="match status" value="1"/>
</dbReference>
<gene>
    <name evidence="11 13" type="primary">mtgA</name>
    <name evidence="13" type="ORF">J8J14_19035</name>
</gene>
<comment type="subcellular location">
    <subcellularLocation>
        <location evidence="11">Cell inner membrane</location>
        <topology evidence="11">Single-pass membrane protein</topology>
    </subcellularLocation>
</comment>
<dbReference type="SUPFAM" id="SSF53955">
    <property type="entry name" value="Lysozyme-like"/>
    <property type="match status" value="1"/>
</dbReference>
<dbReference type="EC" id="2.4.99.28" evidence="11"/>
<evidence type="ECO:0000256" key="3">
    <source>
        <dbReference type="ARBA" id="ARBA00022676"/>
    </source>
</evidence>
<evidence type="ECO:0000259" key="12">
    <source>
        <dbReference type="Pfam" id="PF00912"/>
    </source>
</evidence>
<evidence type="ECO:0000256" key="6">
    <source>
        <dbReference type="ARBA" id="ARBA00022960"/>
    </source>
</evidence>
<keyword evidence="2 11" id="KW-0997">Cell inner membrane</keyword>
<comment type="pathway">
    <text evidence="11">Cell wall biogenesis; peptidoglycan biosynthesis.</text>
</comment>